<evidence type="ECO:0000313" key="2">
    <source>
        <dbReference type="Proteomes" id="UP000319349"/>
    </source>
</evidence>
<gene>
    <name evidence="1" type="ORF">E4A48_16785</name>
</gene>
<dbReference type="AlphaFoldDB" id="A0A514EGG0"/>
<reference evidence="1 2" key="1">
    <citation type="submission" date="2019-03" db="EMBL/GenBank/DDBJ databases">
        <title>Tal1 in Xanthomonas translucens pv. cerealis Contributes to Virulence in Bacterial Leaf Streak of Wheat.</title>
        <authorList>
            <person name="Shah S.M.A."/>
            <person name="Haq F."/>
            <person name="Ma W."/>
            <person name="Xu X."/>
            <person name="Wang S."/>
            <person name="Xu Z."/>
            <person name="Zou L."/>
            <person name="Zhu B."/>
            <person name="Chen G."/>
        </authorList>
    </citation>
    <scope>NUCLEOTIDE SEQUENCE [LARGE SCALE GENOMIC DNA]</scope>
    <source>
        <strain evidence="1 2">01</strain>
    </source>
</reference>
<evidence type="ECO:0000313" key="1">
    <source>
        <dbReference type="EMBL" id="QDI05119.1"/>
    </source>
</evidence>
<sequence>MNTLPNNEPSISDVATELRRYDAACAELLSLLRRQQRTRQDDHLCVNGYAELKKQLKRDSAHGTIGGVKRSMSDAERFFFEYAVRHAAQALKPAINYSRVVATWASAVSNAQSELQYKLHDLEKRYPGN</sequence>
<protein>
    <submittedName>
        <fullName evidence="1">Uncharacterized protein</fullName>
    </submittedName>
</protein>
<dbReference type="EMBL" id="CP038228">
    <property type="protein sequence ID" value="QDI05119.1"/>
    <property type="molecule type" value="Genomic_DNA"/>
</dbReference>
<accession>A0A514EGG0</accession>
<organism evidence="1 2">
    <name type="scientific">Xanthomonas cerealis pv. cerealis</name>
    <dbReference type="NCBI Taxonomy" id="152263"/>
    <lineage>
        <taxon>Bacteria</taxon>
        <taxon>Pseudomonadati</taxon>
        <taxon>Pseudomonadota</taxon>
        <taxon>Gammaproteobacteria</taxon>
        <taxon>Lysobacterales</taxon>
        <taxon>Lysobacteraceae</taxon>
        <taxon>Xanthomonas</taxon>
        <taxon>Xanthomonas translucens group</taxon>
        <taxon>Xanthomonas cerealis</taxon>
    </lineage>
</organism>
<keyword evidence="2" id="KW-1185">Reference proteome</keyword>
<dbReference type="RefSeq" id="WP_142742824.1">
    <property type="nucleotide sequence ID" value="NZ_CP038228.1"/>
</dbReference>
<proteinExistence type="predicted"/>
<name>A0A514EGG0_9XANT</name>
<dbReference type="Proteomes" id="UP000319349">
    <property type="component" value="Chromosome"/>
</dbReference>